<dbReference type="Proteomes" id="UP000277204">
    <property type="component" value="Unassembled WGS sequence"/>
</dbReference>
<dbReference type="AlphaFoldDB" id="A0A183MCA3"/>
<name>A0A183MCA3_9TREM</name>
<gene>
    <name evidence="1" type="ORF">SMRZ_LOCUS13678</name>
</gene>
<reference evidence="1 2" key="1">
    <citation type="submission" date="2018-11" db="EMBL/GenBank/DDBJ databases">
        <authorList>
            <consortium name="Pathogen Informatics"/>
        </authorList>
    </citation>
    <scope>NUCLEOTIDE SEQUENCE [LARGE SCALE GENOMIC DNA]</scope>
    <source>
        <strain evidence="1 2">Zambia</strain>
    </source>
</reference>
<dbReference type="STRING" id="48269.A0A183MCA3"/>
<keyword evidence="2" id="KW-1185">Reference proteome</keyword>
<organism evidence="1 2">
    <name type="scientific">Schistosoma margrebowiei</name>
    <dbReference type="NCBI Taxonomy" id="48269"/>
    <lineage>
        <taxon>Eukaryota</taxon>
        <taxon>Metazoa</taxon>
        <taxon>Spiralia</taxon>
        <taxon>Lophotrochozoa</taxon>
        <taxon>Platyhelminthes</taxon>
        <taxon>Trematoda</taxon>
        <taxon>Digenea</taxon>
        <taxon>Strigeidida</taxon>
        <taxon>Schistosomatoidea</taxon>
        <taxon>Schistosomatidae</taxon>
        <taxon>Schistosoma</taxon>
    </lineage>
</organism>
<protein>
    <submittedName>
        <fullName evidence="1">Uncharacterized protein</fullName>
    </submittedName>
</protein>
<dbReference type="EMBL" id="UZAI01010784">
    <property type="protein sequence ID" value="VDP07737.1"/>
    <property type="molecule type" value="Genomic_DNA"/>
</dbReference>
<sequence length="160" mass="17692">MSCLETVHVGWRAGGGLDDMAVAPSFNQLVGVCISNSLITTYVVDVKSCIPFTANYSDNIAESNKNVCVQSTQLNTTSVNTSTNYSDNDNSNSIPTIHPVQQICGNSNLANYMQVSYLTFYYTSISLKSKIVHISNIHLQIYLMNYKRHFMKSSSSTQLL</sequence>
<evidence type="ECO:0000313" key="1">
    <source>
        <dbReference type="EMBL" id="VDP07737.1"/>
    </source>
</evidence>
<proteinExistence type="predicted"/>
<accession>A0A183MCA3</accession>
<evidence type="ECO:0000313" key="2">
    <source>
        <dbReference type="Proteomes" id="UP000277204"/>
    </source>
</evidence>